<feature type="transmembrane region" description="Helical" evidence="1">
    <location>
        <begin position="47"/>
        <end position="68"/>
    </location>
</feature>
<proteinExistence type="predicted"/>
<gene>
    <name evidence="2" type="ORF">METZ01_LOCUS285950</name>
</gene>
<feature type="transmembrane region" description="Helical" evidence="1">
    <location>
        <begin position="75"/>
        <end position="93"/>
    </location>
</feature>
<evidence type="ECO:0000313" key="2">
    <source>
        <dbReference type="EMBL" id="SVC33096.1"/>
    </source>
</evidence>
<feature type="transmembrane region" description="Helical" evidence="1">
    <location>
        <begin position="113"/>
        <end position="133"/>
    </location>
</feature>
<dbReference type="EMBL" id="UINC01085493">
    <property type="protein sequence ID" value="SVC33096.1"/>
    <property type="molecule type" value="Genomic_DNA"/>
</dbReference>
<dbReference type="AlphaFoldDB" id="A0A382L8P1"/>
<evidence type="ECO:0000256" key="1">
    <source>
        <dbReference type="SAM" id="Phobius"/>
    </source>
</evidence>
<keyword evidence="1" id="KW-0812">Transmembrane</keyword>
<protein>
    <submittedName>
        <fullName evidence="2">Uncharacterized protein</fullName>
    </submittedName>
</protein>
<sequence length="137" mass="15642">MIENFGNTFYLILFLLNLLGLFYYGYLCILSPHTLITKYNLGERARLPIRLIGTFILPIIIIGIWILFRENGPEGCWIYFVFGVLVSICQVLLDWGQRFKIIDSDLESFNDTADSIIGIVFVVIGIVLINGLADKIY</sequence>
<keyword evidence="1" id="KW-0472">Membrane</keyword>
<organism evidence="2">
    <name type="scientific">marine metagenome</name>
    <dbReference type="NCBI Taxonomy" id="408172"/>
    <lineage>
        <taxon>unclassified sequences</taxon>
        <taxon>metagenomes</taxon>
        <taxon>ecological metagenomes</taxon>
    </lineage>
</organism>
<keyword evidence="1" id="KW-1133">Transmembrane helix</keyword>
<name>A0A382L8P1_9ZZZZ</name>
<feature type="transmembrane region" description="Helical" evidence="1">
    <location>
        <begin position="7"/>
        <end position="27"/>
    </location>
</feature>
<reference evidence="2" key="1">
    <citation type="submission" date="2018-05" db="EMBL/GenBank/DDBJ databases">
        <authorList>
            <person name="Lanie J.A."/>
            <person name="Ng W.-L."/>
            <person name="Kazmierczak K.M."/>
            <person name="Andrzejewski T.M."/>
            <person name="Davidsen T.M."/>
            <person name="Wayne K.J."/>
            <person name="Tettelin H."/>
            <person name="Glass J.I."/>
            <person name="Rusch D."/>
            <person name="Podicherti R."/>
            <person name="Tsui H.-C.T."/>
            <person name="Winkler M.E."/>
        </authorList>
    </citation>
    <scope>NUCLEOTIDE SEQUENCE</scope>
</reference>
<accession>A0A382L8P1</accession>